<organism evidence="3 4">
    <name type="scientific">Bradyrhizobium erythrophlei</name>
    <dbReference type="NCBI Taxonomy" id="1437360"/>
    <lineage>
        <taxon>Bacteria</taxon>
        <taxon>Pseudomonadati</taxon>
        <taxon>Pseudomonadota</taxon>
        <taxon>Alphaproteobacteria</taxon>
        <taxon>Hyphomicrobiales</taxon>
        <taxon>Nitrobacteraceae</taxon>
        <taxon>Bradyrhizobium</taxon>
    </lineage>
</organism>
<feature type="signal peptide" evidence="1">
    <location>
        <begin position="1"/>
        <end position="30"/>
    </location>
</feature>
<gene>
    <name evidence="3" type="ORF">SAMN05443248_6245</name>
</gene>
<dbReference type="RefSeq" id="WP_245332311.1">
    <property type="nucleotide sequence ID" value="NZ_LT670817.1"/>
</dbReference>
<dbReference type="PROSITE" id="PS51257">
    <property type="entry name" value="PROKAR_LIPOPROTEIN"/>
    <property type="match status" value="1"/>
</dbReference>
<reference evidence="3 4" key="1">
    <citation type="submission" date="2016-11" db="EMBL/GenBank/DDBJ databases">
        <authorList>
            <person name="Jaros S."/>
            <person name="Januszkiewicz K."/>
            <person name="Wedrychowicz H."/>
        </authorList>
    </citation>
    <scope>NUCLEOTIDE SEQUENCE [LARGE SCALE GENOMIC DNA]</scope>
    <source>
        <strain evidence="3 4">GAS138</strain>
    </source>
</reference>
<feature type="domain" description="Pyrroloquinoline quinone-dependent pyranose dehydrogenase beta-propeller" evidence="2">
    <location>
        <begin position="337"/>
        <end position="445"/>
    </location>
</feature>
<dbReference type="PANTHER" id="PTHR19328:SF55">
    <property type="entry name" value="BLR6566 PROTEIN"/>
    <property type="match status" value="1"/>
</dbReference>
<proteinExistence type="predicted"/>
<dbReference type="Proteomes" id="UP000189796">
    <property type="component" value="Chromosome I"/>
</dbReference>
<dbReference type="PANTHER" id="PTHR19328">
    <property type="entry name" value="HEDGEHOG-INTERACTING PROTEIN"/>
    <property type="match status" value="1"/>
</dbReference>
<evidence type="ECO:0000256" key="1">
    <source>
        <dbReference type="SAM" id="SignalP"/>
    </source>
</evidence>
<dbReference type="Gene3D" id="2.120.10.30">
    <property type="entry name" value="TolB, C-terminal domain"/>
    <property type="match status" value="1"/>
</dbReference>
<dbReference type="InterPro" id="IPR054539">
    <property type="entry name" value="Beta-prop_PDH"/>
</dbReference>
<dbReference type="Pfam" id="PF22807">
    <property type="entry name" value="TrAA12"/>
    <property type="match status" value="2"/>
</dbReference>
<evidence type="ECO:0000259" key="2">
    <source>
        <dbReference type="Pfam" id="PF22807"/>
    </source>
</evidence>
<dbReference type="EMBL" id="LT670817">
    <property type="protein sequence ID" value="SHH80188.1"/>
    <property type="molecule type" value="Genomic_DNA"/>
</dbReference>
<keyword evidence="1" id="KW-0732">Signal</keyword>
<evidence type="ECO:0000313" key="3">
    <source>
        <dbReference type="EMBL" id="SHH80188.1"/>
    </source>
</evidence>
<feature type="chain" id="PRO_5012002559" description="Pyrroloquinoline quinone-dependent pyranose dehydrogenase beta-propeller domain-containing protein" evidence="1">
    <location>
        <begin position="31"/>
        <end position="462"/>
    </location>
</feature>
<dbReference type="InterPro" id="IPR011042">
    <property type="entry name" value="6-blade_b-propeller_TolB-like"/>
</dbReference>
<dbReference type="SUPFAM" id="SSF50952">
    <property type="entry name" value="Soluble quinoprotein glucose dehydrogenase"/>
    <property type="match status" value="1"/>
</dbReference>
<dbReference type="InterPro" id="IPR011041">
    <property type="entry name" value="Quinoprot_gluc/sorb_DH_b-prop"/>
</dbReference>
<name>A0A1M5VYC0_9BRAD</name>
<accession>A0A1M5VYC0</accession>
<dbReference type="AlphaFoldDB" id="A0A1M5VYC0"/>
<evidence type="ECO:0000313" key="4">
    <source>
        <dbReference type="Proteomes" id="UP000189796"/>
    </source>
</evidence>
<protein>
    <recommendedName>
        <fullName evidence="2">Pyrroloquinoline quinone-dependent pyranose dehydrogenase beta-propeller domain-containing protein</fullName>
    </recommendedName>
</protein>
<sequence>MMRAPQITRQANRFSRLAALSIAICGLGLAGCDDQGGDPRLQIGANLKLPEPQQYLMPPMKVAKPAPWGKDETPVVSDGLQIHALATGFEHPRQLYVLPNGDVLVVEGNGPRAPIHRPKDIVFHVVQSYAGGGAKGANRITLLRGMNADGSAKQRTVFLDHLNSPFGVALVGNDLYVANTDAIMRYPYTEGETSIADAGTKLTDLPGGPIDHHWTKSLLASPDGSKLYVGVGSNSNITENGIGAEYERAAIWEVDRASGAHRIFASGVRNPTGLAWEPESGKLWAIANERDELGPDLVPDYLTSVQDGGFYGWPYSYYGQHLDPRVEPQRPDLVARAIAPDYALSSHVAPLGLAMYKAGGGLPASYQNGAFVGEHGSWDRTPFNGYKVVFVPFSGGKPSGMAQDVVTGFLDAKSDEAHGRPVGVALDHSGGLLIADDLGNTVWRVSSASASGATVGSNAAPK</sequence>
<feature type="domain" description="Pyrroloquinoline quinone-dependent pyranose dehydrogenase beta-propeller" evidence="2">
    <location>
        <begin position="153"/>
        <end position="293"/>
    </location>
</feature>